<gene>
    <name evidence="2" type="ORF">H6B30_12515</name>
</gene>
<dbReference type="Pfam" id="PF14060">
    <property type="entry name" value="DUF4252"/>
    <property type="match status" value="1"/>
</dbReference>
<keyword evidence="3" id="KW-1185">Reference proteome</keyword>
<accession>A0A938WQK6</accession>
<dbReference type="Proteomes" id="UP000764045">
    <property type="component" value="Unassembled WGS sequence"/>
</dbReference>
<dbReference type="RefSeq" id="WP_205111088.1">
    <property type="nucleotide sequence ID" value="NZ_CAWUJD010000001.1"/>
</dbReference>
<dbReference type="EMBL" id="JACJJL010000024">
    <property type="protein sequence ID" value="MBM6662564.1"/>
    <property type="molecule type" value="Genomic_DNA"/>
</dbReference>
<sequence>MRRLLCYIAAMVATVAAAAQTSLDFASKFMQLCTEDTAVHCVTISPSMMEQLTKQPGAARDEAMAEAIEKLKSARIITASVHGADYYKRAESLLKDNPQRFRHAQDYRSAHAYGTFYVRQTTSGDTVELVMIHTDTKAGSMVIVNLTGDIDRDFIRSLTKSIAGRTARA</sequence>
<evidence type="ECO:0000313" key="3">
    <source>
        <dbReference type="Proteomes" id="UP000764045"/>
    </source>
</evidence>
<evidence type="ECO:0000313" key="2">
    <source>
        <dbReference type="EMBL" id="MBM6662564.1"/>
    </source>
</evidence>
<evidence type="ECO:0000256" key="1">
    <source>
        <dbReference type="SAM" id="SignalP"/>
    </source>
</evidence>
<proteinExistence type="predicted"/>
<dbReference type="InterPro" id="IPR025348">
    <property type="entry name" value="DUF4252"/>
</dbReference>
<organism evidence="2 3">
    <name type="scientific">Marseilla massiliensis</name>
    <dbReference type="NCBI Taxonomy" id="1841864"/>
    <lineage>
        <taxon>Bacteria</taxon>
        <taxon>Pseudomonadati</taxon>
        <taxon>Bacteroidota</taxon>
        <taxon>Bacteroidia</taxon>
        <taxon>Bacteroidales</taxon>
        <taxon>Prevotellaceae</taxon>
        <taxon>Marseilla</taxon>
    </lineage>
</organism>
<keyword evidence="1" id="KW-0732">Signal</keyword>
<feature type="chain" id="PRO_5037093643" evidence="1">
    <location>
        <begin position="19"/>
        <end position="169"/>
    </location>
</feature>
<feature type="signal peptide" evidence="1">
    <location>
        <begin position="1"/>
        <end position="18"/>
    </location>
</feature>
<reference evidence="2 3" key="1">
    <citation type="journal article" date="2021" name="Sci. Rep.">
        <title>The distribution of antibiotic resistance genes in chicken gut microbiota commensals.</title>
        <authorList>
            <person name="Juricova H."/>
            <person name="Matiasovicova J."/>
            <person name="Kubasova T."/>
            <person name="Cejkova D."/>
            <person name="Rychlik I."/>
        </authorList>
    </citation>
    <scope>NUCLEOTIDE SEQUENCE [LARGE SCALE GENOMIC DNA]</scope>
    <source>
        <strain evidence="2 3">An819</strain>
    </source>
</reference>
<dbReference type="AlphaFoldDB" id="A0A938WQK6"/>
<protein>
    <submittedName>
        <fullName evidence="2">DUF4252 domain-containing protein</fullName>
    </submittedName>
</protein>
<comment type="caution">
    <text evidence="2">The sequence shown here is derived from an EMBL/GenBank/DDBJ whole genome shotgun (WGS) entry which is preliminary data.</text>
</comment>
<name>A0A938WQK6_9BACT</name>